<sequence>MDFARLPQWNRQSPLETSTIPSIAVSQNDFSPTWSSLQGKSSLIVIDSSVPNYQELVAGIQGDAHILILDPVKDAIAQITSALLEESGISSLHLISHGASGALKLGETWLDRATLDRYQSEFKLWNQSLTADADILIYGCDVAQGEIGQSFIQHFSLLTGADIAASNNLTGNVNLNGDWTLEVQTGAIESAIAFNADIQANYQSILPVDLISVSNPTLVKGSVGLDNIGQNAVSGDGRYVVFASSASSLGANDSNGASDVFLYDRQTDSVTLISQNFSKSGSATGASLNPVISFDGNFVAFISNANNLVGSMASNTDSINNIFVWERTTGNISLVSRDDTGKSGIRASSAPSISDDGSRIAFQTQSQLLPTDSSARPDVYVWTRSTGALTHLSRNRIGTISRTVGADAPVISGDGKYVAFASLYSNLAASDTNGVQDIFLWQQETDTVINLTTSGNAASSSPVISRDGSRVAFVSDATNFATDTNGVRDVFVWTRSPENPLAGTIQLASVNATNTNSGNTIPGAIGLNLGSQNPVLSRDGQTLAFTSASTDLVAGDTNNKVDVFARDLTANTNQTVLVSQSSTGTLSDGDSGNITLSADGKRIAFTSLGTNLVSGDTNGLQDIFVRDISTGQPDSGKTFLISRTPTGGVGNNSSGTTSTGIEPSISVPIITSDGTSVVFVSQASNLNPEDVNSNFDGYIIPVATGAATLISRRNADPNTSSRTGSGDSTLAENSLSETGRYIVFTSNASELTDGDTNGVADVFLRDRQTGTTTLISKGATIANGASGNASISADGRYVVFTSEATNLGSVDNNNAIDIFWVDVQTQQLRLVSRAVGGASSADAASLNPALSANGRYVAFTSSATNLVAGDTIGLQDVFVWDSQDNSILNITQGATGGISEQPVISPDGRYVAFVSAASNLAVGDTNGLRDVFVWDRTNSSITLVSRATGASGAISDGDSYQVSMSQDGRTIAFTSTAKNLAGTPDGDNDEDVFVRNLDTNTTVHVSVNQAGGYSVSSEFTPLRAFSPRLSGDGKFVAFTSTFTDLVATDTNGTSDVFLRDLTTNVTKLISVNLAGSDSGNNATGADGGTGSGTGTGSFATGISNDGRYVVFNSFSSNLVGNDTNTALDAFVRDVTQNLTLLASQIPAETNSGQGASFNPVISNNGGYVAFTSLATDLTPRDLNGKYDVFGLNLSTTVSLSLSKNTIAEATPTNSVQYTIRRNQTAGSLTVKLAIDNTSTVSASDYTFTAGSGITLTENGSELTIEFANGVNEGILTLSAIDDTALENEEVLNLSVVASPDYAIADSFGTTSLKFIDNEIPIFVSITNTTQDIKEGNSGEKAFTFQVKLATPATTDPVTVRYTVQPGTADANDLTVTTGILTFNVGEADTQTITVQVKGDTQFEPDETFTVELSDASANARLQTGSATATIENDDIAPTISIVGLDSITEGQSSTQTYALTVQLNQTSSTPITVDYAAVDLGAANGKDYVLAPGQLTFAAGEQTKTINVTVNGDSIFEADEQFKIQLSNAVGAILPEAQAAKTVTITNDDTAPTLSIETVAEQSEGTTPYNFVVKLTGETEVPVTVKYATVPGTATVEDFTNVSDSLTFAAGETQKTIAIAITDDTQRERNESFSVQLSEPTNATITTASATGTITDNDPIPTVSITNVTKTEGNSGNTPFEFEVSLSNASDQEIVLNYTTEDGTALVSDNDYQTASGTIRFAPGTTKQTITVNATGDSRREQDETFSVKLNTTTPSLVTIPTDAIGLGTIQNDDLTFPSISVSPATVNEGGVLSFEVSLSDTSSDEIRIDVATSDGTALLSDSDYTRLTQTLIFAPNERTKTVTVQTTNDNKLEDDETITLTLSNPVNTTIAGTGSAIGTIKNDDQRPTIGIASTPLSEDDPTAAAYPFTIRLSNPTTQTVTVKYRTIDDTATVADNDYVATSGTVTFNPGETEKTITVQAIADRKFEPTERFIVRLEDAVNADLSPTATDGLGVLNNDDAAPQLSISSRTGAQAEGDSGTTPFVFVVTLNNPSSEEIRVNYTTANGTATSPADFAATNGTLIFAPGQTEQTITVNVATDSGIDGIEPDETFFVRLSDPIGATLSSNSEAQGTILNDDNAPTPTIRIDDVIASEGNGNTTYTFKVKLLQPTTNTVTVQYRTLDGTATVADGDYTGLTAPGTLTFAPRETEKEISIVVRGDTKFEPNEDFFVELFNPTNATLSSLSTAKGVINNDDARPTISIGNVVVSEGNVDGAFTDAIFTVSLSNPSSEAITVDFTTVDGTALVSDNDYQAASGKLTFTPGVTSQQITVKVRGDRKFELDEAFSIRLSAPTNADLFTAPNQGIGTILSDDFRPTITIDDATPVLEGNSGTTPIQFKVRLSNPSSETVTVKYVTKNGTADGNDFATVSTPTTVTFAPGQTEQTITVQAIGDTQFELDETFTVELSEPSNAQIADGSATGTIINDEALPRLSIAAVPPSLAEGNSGITPFTFEVSLSEASPVPITVRYSTVDGTATITGNDYVAASGTLTFAANETKKTITVNALGDTQFEGNETFQVALSNASGATIQTGSATATITEDDTPPGGDTTDSPYDILWRNQRTGENMLWLPSGSLLEREIPFFTVPDPRWQIAGSADFDGDGDTDLLWRNPSTGETAIWQMAPDLSFRGSLLPTTDSSWEVKGIADFNRDRKPDILFRNVSTGENALWFMRDTALSSSSFITRVADTSWQIDVVADFDNDGNADIFWSNTRTGETALWFMNGTNIKSSQFLQKVPDIAWRPITSGDFNRDGFVDLFWRNQRTGENAIWFLRNGELQSSSFIQSVPPTSWQLEQVYDFNGDQSLDLLWRNTVTQEMAIWYMAREVFGAYALLPSLPDRNWAIEGVGLIGNQRKGEIILRNYQTGENRIWRVNQDVFNRTTMLETLSRDWEIQGTGDFDRNGDADIVWRNLRTRELSIWLTQNGQVREKVTVPLGWNVPTTWKILAVDDFSGDGTPDLVWRNDETGETAFWTFNGTQFSSSSSILPAMDTNWRLEGVADMNNDRSLDLIWRNPTTGEIAYWLFDRTRLTRGVINPAIDLNWQIRGFADFNRDGQTDIVWRNLVTGENGIWIMNGIQLSRSIKLENALPTWDIVGIGEYNQDNQLDLLWRDRLTGSNAVWYLNNGNFVLGAYIPSLPDPAWTVEGIDDF</sequence>
<feature type="compositionally biased region" description="Polar residues" evidence="5">
    <location>
        <begin position="716"/>
        <end position="732"/>
    </location>
</feature>
<protein>
    <submittedName>
        <fullName evidence="7">Calx-beta domain-containing protein</fullName>
    </submittedName>
</protein>
<dbReference type="SMART" id="SM00237">
    <property type="entry name" value="Calx_beta"/>
    <property type="match status" value="11"/>
</dbReference>
<feature type="compositionally biased region" description="Low complexity" evidence="5">
    <location>
        <begin position="651"/>
        <end position="660"/>
    </location>
</feature>
<feature type="domain" description="Calx-beta" evidence="6">
    <location>
        <begin position="1541"/>
        <end position="1638"/>
    </location>
</feature>
<gene>
    <name evidence="7" type="ORF">Q2T42_14860</name>
</gene>
<keyword evidence="4" id="KW-0813">Transport</keyword>
<feature type="domain" description="Calx-beta" evidence="6">
    <location>
        <begin position="1766"/>
        <end position="1864"/>
    </location>
</feature>
<keyword evidence="4" id="KW-0406">Ion transport</keyword>
<dbReference type="InterPro" id="IPR013517">
    <property type="entry name" value="FG-GAP"/>
</dbReference>
<dbReference type="Gene3D" id="2.120.10.30">
    <property type="entry name" value="TolB, C-terminal domain"/>
    <property type="match status" value="4"/>
</dbReference>
<keyword evidence="1" id="KW-0732">Signal</keyword>
<dbReference type="InterPro" id="IPR051171">
    <property type="entry name" value="CaCA"/>
</dbReference>
<dbReference type="RefSeq" id="WP_316429041.1">
    <property type="nucleotide sequence ID" value="NZ_CP130144.1"/>
</dbReference>
<dbReference type="SUPFAM" id="SSF82171">
    <property type="entry name" value="DPP6 N-terminal domain-like"/>
    <property type="match status" value="3"/>
</dbReference>
<dbReference type="PANTHER" id="PTHR11878:SF65">
    <property type="entry name" value="NA_CA-EXCHANGE PROTEIN, ISOFORM G"/>
    <property type="match status" value="1"/>
</dbReference>
<dbReference type="GO" id="GO:0030001">
    <property type="term" value="P:metal ion transport"/>
    <property type="evidence" value="ECO:0007669"/>
    <property type="project" value="TreeGrafter"/>
</dbReference>
<dbReference type="EMBL" id="CP130144">
    <property type="protein sequence ID" value="WNZ49103.1"/>
    <property type="molecule type" value="Genomic_DNA"/>
</dbReference>
<dbReference type="GO" id="GO:0007154">
    <property type="term" value="P:cell communication"/>
    <property type="evidence" value="ECO:0007669"/>
    <property type="project" value="InterPro"/>
</dbReference>
<dbReference type="Pfam" id="PF07676">
    <property type="entry name" value="PD40"/>
    <property type="match status" value="4"/>
</dbReference>
<dbReference type="Pfam" id="PF14252">
    <property type="entry name" value="DUF4347"/>
    <property type="match status" value="1"/>
</dbReference>
<reference evidence="7" key="2">
    <citation type="submission" date="2023-07" db="EMBL/GenBank/DDBJ databases">
        <authorList>
            <person name="Bai X.-H."/>
            <person name="Wang H.-H."/>
            <person name="Wang J."/>
            <person name="Ma M.-Y."/>
            <person name="Hu H.-H."/>
            <person name="Song Z.-L."/>
            <person name="Ma H.-G."/>
            <person name="Fan Y."/>
            <person name="Du C.-Y."/>
            <person name="Xu J.-C."/>
        </authorList>
    </citation>
    <scope>NUCLEOTIDE SEQUENCE</scope>
    <source>
        <strain evidence="7">CZ1</strain>
    </source>
</reference>
<dbReference type="InterPro" id="IPR025592">
    <property type="entry name" value="DUF4347"/>
</dbReference>
<keyword evidence="2" id="KW-0677">Repeat</keyword>
<evidence type="ECO:0000256" key="1">
    <source>
        <dbReference type="ARBA" id="ARBA00022729"/>
    </source>
</evidence>
<feature type="domain" description="Calx-beta" evidence="6">
    <location>
        <begin position="1877"/>
        <end position="1978"/>
    </location>
</feature>
<dbReference type="PANTHER" id="PTHR11878">
    <property type="entry name" value="SODIUM/CALCIUM EXCHANGER"/>
    <property type="match status" value="1"/>
</dbReference>
<feature type="domain" description="Calx-beta" evidence="6">
    <location>
        <begin position="1650"/>
        <end position="1751"/>
    </location>
</feature>
<name>A0AA97AS28_LEPBY</name>
<feature type="domain" description="Calx-beta" evidence="6">
    <location>
        <begin position="2344"/>
        <end position="2446"/>
    </location>
</feature>
<dbReference type="InterPro" id="IPR028994">
    <property type="entry name" value="Integrin_alpha_N"/>
</dbReference>
<feature type="region of interest" description="Disordered" evidence="5">
    <location>
        <begin position="713"/>
        <end position="732"/>
    </location>
</feature>
<organism evidence="7">
    <name type="scientific">Leptolyngbya boryana CZ1</name>
    <dbReference type="NCBI Taxonomy" id="3060204"/>
    <lineage>
        <taxon>Bacteria</taxon>
        <taxon>Bacillati</taxon>
        <taxon>Cyanobacteriota</taxon>
        <taxon>Cyanophyceae</taxon>
        <taxon>Leptolyngbyales</taxon>
        <taxon>Leptolyngbyaceae</taxon>
        <taxon>Leptolyngbya group</taxon>
        <taxon>Leptolyngbya</taxon>
    </lineage>
</organism>
<dbReference type="Pfam" id="PF13517">
    <property type="entry name" value="FG-GAP_3"/>
    <property type="match status" value="3"/>
</dbReference>
<dbReference type="Pfam" id="PF03160">
    <property type="entry name" value="Calx-beta"/>
    <property type="match status" value="11"/>
</dbReference>
<feature type="domain" description="Calx-beta" evidence="6">
    <location>
        <begin position="2458"/>
        <end position="2561"/>
    </location>
</feature>
<feature type="domain" description="Calx-beta" evidence="6">
    <location>
        <begin position="2000"/>
        <end position="2097"/>
    </location>
</feature>
<keyword evidence="3" id="KW-0106">Calcium</keyword>
<feature type="region of interest" description="Disordered" evidence="5">
    <location>
        <begin position="641"/>
        <end position="660"/>
    </location>
</feature>
<evidence type="ECO:0000259" key="6">
    <source>
        <dbReference type="SMART" id="SM00237"/>
    </source>
</evidence>
<evidence type="ECO:0000256" key="4">
    <source>
        <dbReference type="ARBA" id="ARBA00023065"/>
    </source>
</evidence>
<feature type="domain" description="Calx-beta" evidence="6">
    <location>
        <begin position="2110"/>
        <end position="2214"/>
    </location>
</feature>
<evidence type="ECO:0000256" key="5">
    <source>
        <dbReference type="SAM" id="MobiDB-lite"/>
    </source>
</evidence>
<evidence type="ECO:0000256" key="2">
    <source>
        <dbReference type="ARBA" id="ARBA00022737"/>
    </source>
</evidence>
<dbReference type="SUPFAM" id="SSF69318">
    <property type="entry name" value="Integrin alpha N-terminal domain"/>
    <property type="match status" value="1"/>
</dbReference>
<dbReference type="InterPro" id="IPR038081">
    <property type="entry name" value="CalX-like_sf"/>
</dbReference>
<dbReference type="Gene3D" id="2.60.40.2030">
    <property type="match status" value="12"/>
</dbReference>
<dbReference type="InterPro" id="IPR011659">
    <property type="entry name" value="WD40"/>
</dbReference>
<feature type="domain" description="Calx-beta" evidence="6">
    <location>
        <begin position="1310"/>
        <end position="1413"/>
    </location>
</feature>
<reference evidence="7" key="1">
    <citation type="journal article" date="2023" name="Plants (Basel)">
        <title>Genomic Analysis of Leptolyngbya boryana CZ1 Reveals Efficient Carbon Fixation Modules.</title>
        <authorList>
            <person name="Bai X."/>
            <person name="Wang H."/>
            <person name="Cheng W."/>
            <person name="Wang J."/>
            <person name="Ma M."/>
            <person name="Hu H."/>
            <person name="Song Z."/>
            <person name="Ma H."/>
            <person name="Fan Y."/>
            <person name="Du C."/>
            <person name="Xu J."/>
        </authorList>
    </citation>
    <scope>NUCLEOTIDE SEQUENCE</scope>
    <source>
        <strain evidence="7">CZ1</strain>
    </source>
</reference>
<dbReference type="InterPro" id="IPR003644">
    <property type="entry name" value="Calx_beta"/>
</dbReference>
<accession>A0AA97AS28</accession>
<proteinExistence type="predicted"/>
<evidence type="ECO:0000256" key="3">
    <source>
        <dbReference type="ARBA" id="ARBA00022837"/>
    </source>
</evidence>
<dbReference type="SUPFAM" id="SSF141072">
    <property type="entry name" value="CalX-like"/>
    <property type="match status" value="12"/>
</dbReference>
<evidence type="ECO:0000313" key="7">
    <source>
        <dbReference type="EMBL" id="WNZ49103.1"/>
    </source>
</evidence>
<feature type="domain" description="Calx-beta" evidence="6">
    <location>
        <begin position="2227"/>
        <end position="2330"/>
    </location>
</feature>
<dbReference type="GO" id="GO:0016020">
    <property type="term" value="C:membrane"/>
    <property type="evidence" value="ECO:0007669"/>
    <property type="project" value="InterPro"/>
</dbReference>
<feature type="domain" description="Calx-beta" evidence="6">
    <location>
        <begin position="1426"/>
        <end position="1527"/>
    </location>
</feature>
<dbReference type="InterPro" id="IPR011042">
    <property type="entry name" value="6-blade_b-propeller_TolB-like"/>
</dbReference>